<proteinExistence type="predicted"/>
<dbReference type="RefSeq" id="WP_264727991.1">
    <property type="nucleotide sequence ID" value="NZ_JAPDMX010000030.1"/>
</dbReference>
<dbReference type="SUPFAM" id="SSF110296">
    <property type="entry name" value="Oligoxyloglucan reducing end-specific cellobiohydrolase"/>
    <property type="match status" value="1"/>
</dbReference>
<keyword evidence="2" id="KW-1185">Reference proteome</keyword>
<dbReference type="Proteomes" id="UP001163714">
    <property type="component" value="Unassembled WGS sequence"/>
</dbReference>
<dbReference type="InterPro" id="IPR015943">
    <property type="entry name" value="WD40/YVTN_repeat-like_dom_sf"/>
</dbReference>
<dbReference type="Gene3D" id="2.130.10.10">
    <property type="entry name" value="YVTN repeat-like/Quinoprotein amine dehydrogenase"/>
    <property type="match status" value="1"/>
</dbReference>
<accession>A0ABT3ICG0</accession>
<comment type="caution">
    <text evidence="1">The sequence shown here is derived from an EMBL/GenBank/DDBJ whole genome shotgun (WGS) entry which is preliminary data.</text>
</comment>
<evidence type="ECO:0000313" key="1">
    <source>
        <dbReference type="EMBL" id="MCW3173748.1"/>
    </source>
</evidence>
<dbReference type="EMBL" id="JAPDMX010000030">
    <property type="protein sequence ID" value="MCW3173748.1"/>
    <property type="molecule type" value="Genomic_DNA"/>
</dbReference>
<gene>
    <name evidence="1" type="ORF">OHT75_14805</name>
</gene>
<protein>
    <submittedName>
        <fullName evidence="1">Uncharacterized protein</fullName>
    </submittedName>
</protein>
<name>A0ABT3ICG0_9GAMM</name>
<sequence>MIFRTTLKPNEPNVLNKQGLYFYLLTAQDSLSVRFRDADKYKTDFESEMREGMSADFKASINEITLTSKTAQYVEFWLGETKLDYSVSKDIDVGSKAVESDSRQVFFGEAVKIADYKFARKGVLIYSESDLLIGSGSLNITNGVRVKALNTMGVNTQGEIYAMATNPAYKKKVSTVVDGESNIVEQADLGQRIDVLSYDSESDSLIFADGSGCYYSPMSGFSVTPRVNVSGALGFDLADYIIPLESEDGLTYPVIKGGFHQLQTLNKKTKQVSFVSTGVTSSNSGIIGAVVDNQSMFLVLDNGDLVKASAGGFSVVNCGLTGIVAVAVEGQTVVVASSDSYVMSIDGGQTWSGVGALPRPAQQSGSLIRVIGGAVYVCDKTAVSRTLDGLNWETLVDGLSGITFFDYYLSQLVVLDGFGLGIIESDSGFVRTKYTGGVTGYSAGTKFKSIITGHLLVANQTGQVTKIEGESVVSGGVNVAVMSEIN</sequence>
<organism evidence="1 2">
    <name type="scientific">Shewanella subflava</name>
    <dbReference type="NCBI Taxonomy" id="2986476"/>
    <lineage>
        <taxon>Bacteria</taxon>
        <taxon>Pseudomonadati</taxon>
        <taxon>Pseudomonadota</taxon>
        <taxon>Gammaproteobacteria</taxon>
        <taxon>Alteromonadales</taxon>
        <taxon>Shewanellaceae</taxon>
        <taxon>Shewanella</taxon>
    </lineage>
</organism>
<evidence type="ECO:0000313" key="2">
    <source>
        <dbReference type="Proteomes" id="UP001163714"/>
    </source>
</evidence>
<reference evidence="1" key="1">
    <citation type="submission" date="2022-10" db="EMBL/GenBank/DDBJ databases">
        <title>Shewanella flava sp. nov, isolated from the estuary of the Fenhe River into the Yellow River.</title>
        <authorList>
            <person name="Li Y."/>
        </authorList>
    </citation>
    <scope>NUCLEOTIDE SEQUENCE</scope>
    <source>
        <strain evidence="1">FYR11-62</strain>
    </source>
</reference>